<evidence type="ECO:0000256" key="2">
    <source>
        <dbReference type="SAM" id="MobiDB-lite"/>
    </source>
</evidence>
<sequence length="204" mass="21638">MIFPGKKVYPFKKRTWHVWHKLHIIGWFSTGCCEFAGPGYGPNNYPKEITMFDKPKKEAEKPAAKASASPAPSKPAPASSSNSGQTTTIGASIKLNGELNGDEDLLIQGQVEGNIYLKQHNLTIGEQGVIKANAFARTITVRGTLTGDLNGVEKVTITSTGKVRGNIVSPKVILEEGATFKGSIDMDAKAAKPASQPAASAKSA</sequence>
<evidence type="ECO:0000313" key="3">
    <source>
        <dbReference type="EMBL" id="HEC07282.1"/>
    </source>
</evidence>
<dbReference type="PROSITE" id="PS51257">
    <property type="entry name" value="PROKAR_LIPOPROTEIN"/>
    <property type="match status" value="1"/>
</dbReference>
<feature type="compositionally biased region" description="Low complexity" evidence="2">
    <location>
        <begin position="64"/>
        <end position="81"/>
    </location>
</feature>
<dbReference type="EMBL" id="DRLF01000363">
    <property type="protein sequence ID" value="HEC07282.1"/>
    <property type="molecule type" value="Genomic_DNA"/>
</dbReference>
<feature type="region of interest" description="Disordered" evidence="2">
    <location>
        <begin position="55"/>
        <end position="87"/>
    </location>
</feature>
<dbReference type="Pfam" id="PF04519">
    <property type="entry name" value="Bactofilin"/>
    <property type="match status" value="1"/>
</dbReference>
<gene>
    <name evidence="3" type="ORF">ENJ12_10540</name>
</gene>
<evidence type="ECO:0000256" key="1">
    <source>
        <dbReference type="ARBA" id="ARBA00044755"/>
    </source>
</evidence>
<comment type="caution">
    <text evidence="3">The sequence shown here is derived from an EMBL/GenBank/DDBJ whole genome shotgun (WGS) entry which is preliminary data.</text>
</comment>
<dbReference type="PANTHER" id="PTHR35024">
    <property type="entry name" value="HYPOTHETICAL CYTOSOLIC PROTEIN"/>
    <property type="match status" value="1"/>
</dbReference>
<organism evidence="3">
    <name type="scientific">Thiolapillus brandeum</name>
    <dbReference type="NCBI Taxonomy" id="1076588"/>
    <lineage>
        <taxon>Bacteria</taxon>
        <taxon>Pseudomonadati</taxon>
        <taxon>Pseudomonadota</taxon>
        <taxon>Gammaproteobacteria</taxon>
        <taxon>Chromatiales</taxon>
        <taxon>Sedimenticolaceae</taxon>
        <taxon>Thiolapillus</taxon>
    </lineage>
</organism>
<comment type="similarity">
    <text evidence="1">Belongs to the bactofilin family.</text>
</comment>
<name>A0A831RWD5_9GAMM</name>
<dbReference type="PANTHER" id="PTHR35024:SF4">
    <property type="entry name" value="POLYMER-FORMING CYTOSKELETAL PROTEIN"/>
    <property type="match status" value="1"/>
</dbReference>
<accession>A0A831RWD5</accession>
<dbReference type="AlphaFoldDB" id="A0A831RWD5"/>
<dbReference type="Proteomes" id="UP000886339">
    <property type="component" value="Unassembled WGS sequence"/>
</dbReference>
<proteinExistence type="inferred from homology"/>
<reference evidence="3" key="1">
    <citation type="journal article" date="2020" name="mSystems">
        <title>Genome- and Community-Level Interaction Insights into Carbon Utilization and Element Cycling Functions of Hydrothermarchaeota in Hydrothermal Sediment.</title>
        <authorList>
            <person name="Zhou Z."/>
            <person name="Liu Y."/>
            <person name="Xu W."/>
            <person name="Pan J."/>
            <person name="Luo Z.H."/>
            <person name="Li M."/>
        </authorList>
    </citation>
    <scope>NUCLEOTIDE SEQUENCE [LARGE SCALE GENOMIC DNA]</scope>
    <source>
        <strain evidence="3">HyVt-458</strain>
    </source>
</reference>
<protein>
    <submittedName>
        <fullName evidence="3">Polymer-forming cytoskeletal protein</fullName>
    </submittedName>
</protein>
<dbReference type="InterPro" id="IPR007607">
    <property type="entry name" value="BacA/B"/>
</dbReference>